<dbReference type="EMBL" id="GBXM01103497">
    <property type="protein sequence ID" value="JAH05080.1"/>
    <property type="molecule type" value="Transcribed_RNA"/>
</dbReference>
<organism evidence="1">
    <name type="scientific">Anguilla anguilla</name>
    <name type="common">European freshwater eel</name>
    <name type="synonym">Muraena anguilla</name>
    <dbReference type="NCBI Taxonomy" id="7936"/>
    <lineage>
        <taxon>Eukaryota</taxon>
        <taxon>Metazoa</taxon>
        <taxon>Chordata</taxon>
        <taxon>Craniata</taxon>
        <taxon>Vertebrata</taxon>
        <taxon>Euteleostomi</taxon>
        <taxon>Actinopterygii</taxon>
        <taxon>Neopterygii</taxon>
        <taxon>Teleostei</taxon>
        <taxon>Anguilliformes</taxon>
        <taxon>Anguillidae</taxon>
        <taxon>Anguilla</taxon>
    </lineage>
</organism>
<dbReference type="AlphaFoldDB" id="A0A0E9PLV5"/>
<proteinExistence type="predicted"/>
<protein>
    <submittedName>
        <fullName evidence="1">Uncharacterized protein</fullName>
    </submittedName>
</protein>
<name>A0A0E9PLV5_ANGAN</name>
<evidence type="ECO:0000313" key="1">
    <source>
        <dbReference type="EMBL" id="JAH05080.1"/>
    </source>
</evidence>
<sequence>MAQARDRVPGGEWKSLLSS</sequence>
<reference evidence="1" key="1">
    <citation type="submission" date="2014-11" db="EMBL/GenBank/DDBJ databases">
        <authorList>
            <person name="Amaro Gonzalez C."/>
        </authorList>
    </citation>
    <scope>NUCLEOTIDE SEQUENCE</scope>
</reference>
<accession>A0A0E9PLV5</accession>
<reference evidence="1" key="2">
    <citation type="journal article" date="2015" name="Fish Shellfish Immunol.">
        <title>Early steps in the European eel (Anguilla anguilla)-Vibrio vulnificus interaction in the gills: Role of the RtxA13 toxin.</title>
        <authorList>
            <person name="Callol A."/>
            <person name="Pajuelo D."/>
            <person name="Ebbesson L."/>
            <person name="Teles M."/>
            <person name="MacKenzie S."/>
            <person name="Amaro C."/>
        </authorList>
    </citation>
    <scope>NUCLEOTIDE SEQUENCE</scope>
</reference>